<dbReference type="Proteomes" id="UP000005532">
    <property type="component" value="Unassembled WGS sequence"/>
</dbReference>
<evidence type="ECO:0000313" key="4">
    <source>
        <dbReference type="Proteomes" id="UP000005532"/>
    </source>
</evidence>
<name>C5S465_9PAST</name>
<dbReference type="InterPro" id="IPR011250">
    <property type="entry name" value="OMP/PagP_B-barrel"/>
</dbReference>
<dbReference type="InterPro" id="IPR014902">
    <property type="entry name" value="FHBP-like_C"/>
</dbReference>
<evidence type="ECO:0000259" key="2">
    <source>
        <dbReference type="Pfam" id="PF08794"/>
    </source>
</evidence>
<feature type="domain" description="Factor H binding protein-like C-terminal" evidence="2">
    <location>
        <begin position="132"/>
        <end position="243"/>
    </location>
</feature>
<proteinExistence type="predicted"/>
<evidence type="ECO:0000313" key="3">
    <source>
        <dbReference type="EMBL" id="EER46286.1"/>
    </source>
</evidence>
<evidence type="ECO:0000256" key="1">
    <source>
        <dbReference type="SAM" id="Coils"/>
    </source>
</evidence>
<feature type="coiled-coil region" evidence="1">
    <location>
        <begin position="1"/>
        <end position="28"/>
    </location>
</feature>
<sequence>KAETLAEQAKAQQDVEKAKAELAKLQEKQLYLDSIWRYLGRDDPSSPQRATAGRSSMKIDLSQYPEEDEMREAVVVDSNNAKLGTAYFINQAYSSYEQFVPENVSFDAPYFSNNDFVFIPTDVTKSSTIQNKMTATYSGLALDRNYHNDEDRSGWVTKAKFSLTADFAQNTVEGAITERENKAPDIKLEQGAIASSVTNQNINMPYMGFSGNATLTRKNGSVRTGEYIGFFAGPDAEEVVGSVNNLGGQTSFGGKRQ</sequence>
<dbReference type="SUPFAM" id="SSF56925">
    <property type="entry name" value="OMPA-like"/>
    <property type="match status" value="1"/>
</dbReference>
<dbReference type="AlphaFoldDB" id="C5S465"/>
<comment type="caution">
    <text evidence="3">The sequence shown here is derived from an EMBL/GenBank/DDBJ whole genome shotgun (WGS) entry which is preliminary data.</text>
</comment>
<dbReference type="EMBL" id="ACQL01000125">
    <property type="protein sequence ID" value="EER46286.1"/>
    <property type="molecule type" value="Genomic_DNA"/>
</dbReference>
<feature type="non-terminal residue" evidence="3">
    <location>
        <position position="1"/>
    </location>
</feature>
<dbReference type="RefSeq" id="WP_005825484.1">
    <property type="nucleotide sequence ID" value="NZ_ACQL01000125.1"/>
</dbReference>
<accession>C5S465</accession>
<dbReference type="Pfam" id="PF08794">
    <property type="entry name" value="FHBP_C"/>
    <property type="match status" value="1"/>
</dbReference>
<gene>
    <name evidence="3" type="ORF">AM305_02253</name>
</gene>
<reference evidence="3 4" key="1">
    <citation type="journal article" date="2010" name="Vet. Microbiol.">
        <title>Production of haemolysins by strains of the Actinobacillus minor/porcitonsillarum complex.</title>
        <authorList>
            <person name="Arya G."/>
            <person name="Niven D.F."/>
        </authorList>
    </citation>
    <scope>NUCLEOTIDE SEQUENCE [LARGE SCALE GENOMIC DNA]</scope>
    <source>
        <strain evidence="3 4">NM305</strain>
    </source>
</reference>
<organism evidence="3 4">
    <name type="scientific">Actinobacillus minor NM305</name>
    <dbReference type="NCBI Taxonomy" id="637911"/>
    <lineage>
        <taxon>Bacteria</taxon>
        <taxon>Pseudomonadati</taxon>
        <taxon>Pseudomonadota</taxon>
        <taxon>Gammaproteobacteria</taxon>
        <taxon>Pasteurellales</taxon>
        <taxon>Pasteurellaceae</taxon>
        <taxon>Actinobacillus</taxon>
    </lineage>
</organism>
<protein>
    <recommendedName>
        <fullName evidence="2">Factor H binding protein-like C-terminal domain-containing protein</fullName>
    </recommendedName>
</protein>
<dbReference type="Gene3D" id="2.40.160.90">
    <property type="match status" value="1"/>
</dbReference>
<keyword evidence="1" id="KW-0175">Coiled coil</keyword>